<dbReference type="KEGG" id="cvn:111110238"/>
<evidence type="ECO:0000313" key="4">
    <source>
        <dbReference type="Proteomes" id="UP000694844"/>
    </source>
</evidence>
<feature type="region of interest" description="Disordered" evidence="3">
    <location>
        <begin position="1"/>
        <end position="87"/>
    </location>
</feature>
<dbReference type="InterPro" id="IPR010998">
    <property type="entry name" value="Integrase_recombinase_N"/>
</dbReference>
<feature type="compositionally biased region" description="Polar residues" evidence="3">
    <location>
        <begin position="31"/>
        <end position="45"/>
    </location>
</feature>
<proteinExistence type="predicted"/>
<evidence type="ECO:0000313" key="5">
    <source>
        <dbReference type="RefSeq" id="XP_022297724.1"/>
    </source>
</evidence>
<name>A0A8B8BG62_CRAVI</name>
<accession>A0A8B8BG62</accession>
<sequence>MPPRSKRRRITTQAVTAPEASGNTPHGLGLATTNPRSQPEISSSPGPILPTQAPTTYLSEEAQSQSTSSAGQPFDQSMPATSISSDTPVPVPSIHMIAVGQIPASSSTCQATPLSSTSIIPQYHLQSEFAKLLDASVSANTHKSHRAGMAAYYKVCKLLDCAPWPPSLNSVVQFVLHSSSSGLAYSTVRSYLSAISFHCKLQSVPDPTPEFLVTKLLQGMKRLKHKADTRLPITKTILHSIIQILPIICTNAFEATLFSAAFSLAFHGFLRVGELTVNTRKGHHQNTIQIHNLSINQDTQSLLLSIRFSKTDQFGKGTVLQIDRQGGVACPYQLVKKYVSIRPEGSGPLFRHFDLSPLTRYQFTGVLCKAVKHLDLPARSGYKSHSFRIGASTDLALKGFSSDDIQRSGRWKSASYKSYIRIPKF</sequence>
<dbReference type="RefSeq" id="XP_022297724.1">
    <property type="nucleotide sequence ID" value="XM_022442016.1"/>
</dbReference>
<dbReference type="Gene3D" id="1.10.150.130">
    <property type="match status" value="1"/>
</dbReference>
<protein>
    <submittedName>
        <fullName evidence="5">Uncharacterized protein LOC111107061 isoform X1</fullName>
    </submittedName>
    <submittedName>
        <fullName evidence="6">Uncharacterized protein LOC111110238 isoform X1</fullName>
    </submittedName>
    <submittedName>
        <fullName evidence="7">Uncharacterized protein LOC111115506 isoform X1</fullName>
    </submittedName>
</protein>
<dbReference type="OrthoDB" id="6110137at2759"/>
<dbReference type="InterPro" id="IPR013762">
    <property type="entry name" value="Integrase-like_cat_sf"/>
</dbReference>
<dbReference type="GO" id="GO:0015074">
    <property type="term" value="P:DNA integration"/>
    <property type="evidence" value="ECO:0007669"/>
    <property type="project" value="InterPro"/>
</dbReference>
<feature type="compositionally biased region" description="Polar residues" evidence="3">
    <location>
        <begin position="74"/>
        <end position="87"/>
    </location>
</feature>
<dbReference type="AlphaFoldDB" id="A0A8B8BG62"/>
<dbReference type="RefSeq" id="XP_022302350.1">
    <property type="nucleotide sequence ID" value="XM_022446642.1"/>
</dbReference>
<dbReference type="Proteomes" id="UP000694844">
    <property type="component" value="Chromosome 9"/>
</dbReference>
<evidence type="ECO:0000256" key="3">
    <source>
        <dbReference type="SAM" id="MobiDB-lite"/>
    </source>
</evidence>
<keyword evidence="4" id="KW-1185">Reference proteome</keyword>
<dbReference type="KEGG" id="cvn:111115506"/>
<dbReference type="InterPro" id="IPR052925">
    <property type="entry name" value="Phage_Integrase-like_Recomb"/>
</dbReference>
<dbReference type="SUPFAM" id="SSF56349">
    <property type="entry name" value="DNA breaking-rejoining enzymes"/>
    <property type="match status" value="1"/>
</dbReference>
<dbReference type="SUPFAM" id="SSF47823">
    <property type="entry name" value="lambda integrase-like, N-terminal domain"/>
    <property type="match status" value="1"/>
</dbReference>
<dbReference type="GeneID" id="111110238"/>
<dbReference type="Proteomes" id="UP000694844">
    <property type="component" value="Chromosome 8"/>
</dbReference>
<feature type="compositionally biased region" description="Low complexity" evidence="3">
    <location>
        <begin position="59"/>
        <end position="70"/>
    </location>
</feature>
<dbReference type="GO" id="GO:0003677">
    <property type="term" value="F:DNA binding"/>
    <property type="evidence" value="ECO:0007669"/>
    <property type="project" value="UniProtKB-KW"/>
</dbReference>
<dbReference type="PANTHER" id="PTHR34605:SF3">
    <property type="entry name" value="P CELL-TYPE AGGLUTINATION PROTEIN MAP4-LIKE-RELATED"/>
    <property type="match status" value="1"/>
</dbReference>
<dbReference type="InterPro" id="IPR011010">
    <property type="entry name" value="DNA_brk_join_enz"/>
</dbReference>
<dbReference type="Gene3D" id="1.10.443.10">
    <property type="entry name" value="Intergrase catalytic core"/>
    <property type="match status" value="1"/>
</dbReference>
<evidence type="ECO:0000313" key="6">
    <source>
        <dbReference type="RefSeq" id="XP_022302350.1"/>
    </source>
</evidence>
<dbReference type="KEGG" id="cvn:111107061"/>
<keyword evidence="2" id="KW-0233">DNA recombination</keyword>
<keyword evidence="1" id="KW-0238">DNA-binding</keyword>
<reference evidence="5 6" key="1">
    <citation type="submission" date="2025-04" db="UniProtKB">
        <authorList>
            <consortium name="RefSeq"/>
        </authorList>
    </citation>
    <scope>IDENTIFICATION</scope>
    <source>
        <tissue evidence="5 6">Whole sample</tissue>
    </source>
</reference>
<dbReference type="RefSeq" id="XP_022309976.1">
    <property type="nucleotide sequence ID" value="XM_022454268.1"/>
</dbReference>
<evidence type="ECO:0000256" key="1">
    <source>
        <dbReference type="ARBA" id="ARBA00023125"/>
    </source>
</evidence>
<dbReference type="GO" id="GO:0006310">
    <property type="term" value="P:DNA recombination"/>
    <property type="evidence" value="ECO:0007669"/>
    <property type="project" value="UniProtKB-KW"/>
</dbReference>
<evidence type="ECO:0000256" key="2">
    <source>
        <dbReference type="ARBA" id="ARBA00023172"/>
    </source>
</evidence>
<gene>
    <name evidence="6" type="primary">LOC111110238</name>
    <name evidence="5" type="synonym">LOC111107061</name>
    <name evidence="7" type="synonym">LOC111115506</name>
</gene>
<organism evidence="4 6">
    <name type="scientific">Crassostrea virginica</name>
    <name type="common">Eastern oyster</name>
    <dbReference type="NCBI Taxonomy" id="6565"/>
    <lineage>
        <taxon>Eukaryota</taxon>
        <taxon>Metazoa</taxon>
        <taxon>Spiralia</taxon>
        <taxon>Lophotrochozoa</taxon>
        <taxon>Mollusca</taxon>
        <taxon>Bivalvia</taxon>
        <taxon>Autobranchia</taxon>
        <taxon>Pteriomorphia</taxon>
        <taxon>Ostreida</taxon>
        <taxon>Ostreoidea</taxon>
        <taxon>Ostreidae</taxon>
        <taxon>Crassostrea</taxon>
    </lineage>
</organism>
<feature type="compositionally biased region" description="Basic residues" evidence="3">
    <location>
        <begin position="1"/>
        <end position="10"/>
    </location>
</feature>
<evidence type="ECO:0000313" key="7">
    <source>
        <dbReference type="RefSeq" id="XP_022309976.1"/>
    </source>
</evidence>
<dbReference type="PANTHER" id="PTHR34605">
    <property type="entry name" value="PHAGE_INTEGRASE DOMAIN-CONTAINING PROTEIN"/>
    <property type="match status" value="1"/>
</dbReference>